<evidence type="ECO:0000313" key="2">
    <source>
        <dbReference type="EMBL" id="TKD53005.1"/>
    </source>
</evidence>
<dbReference type="OrthoDB" id="7503770at2"/>
<accession>A0A4U1L9A6</accession>
<organism evidence="2 3">
    <name type="scientific">Sphingomonas baiyangensis</name>
    <dbReference type="NCBI Taxonomy" id="2572576"/>
    <lineage>
        <taxon>Bacteria</taxon>
        <taxon>Pseudomonadati</taxon>
        <taxon>Pseudomonadota</taxon>
        <taxon>Alphaproteobacteria</taxon>
        <taxon>Sphingomonadales</taxon>
        <taxon>Sphingomonadaceae</taxon>
        <taxon>Sphingomonas</taxon>
    </lineage>
</organism>
<comment type="caution">
    <text evidence="2">The sequence shown here is derived from an EMBL/GenBank/DDBJ whole genome shotgun (WGS) entry which is preliminary data.</text>
</comment>
<protein>
    <recommendedName>
        <fullName evidence="4">Porin</fullName>
    </recommendedName>
</protein>
<evidence type="ECO:0000256" key="1">
    <source>
        <dbReference type="SAM" id="SignalP"/>
    </source>
</evidence>
<dbReference type="Proteomes" id="UP000309138">
    <property type="component" value="Unassembled WGS sequence"/>
</dbReference>
<name>A0A4U1L9A6_9SPHN</name>
<keyword evidence="3" id="KW-1185">Reference proteome</keyword>
<sequence>MADRRWRAALCSAVLCVTASEAAAQTAARASGSVEVTTDHRRRGISWSDGKVALDAIATLPVTGALRVEARATTLRGSPRHAGADLGLDGSAAYVADLGGGLTVTGGVTGHFFPGERETSYGEIDAVLGYAIGPAQIEGFAHYAPPQDSIGGDNLYLGARVGGSIPATPYSILAHVGRTTGGTDDFVRAARLRPDGDYTDWGVRVERTVGNVAIGVRYSGTDIADEVAAASPFANREDAGDRLTAHIALFF</sequence>
<keyword evidence="1" id="KW-0732">Signal</keyword>
<evidence type="ECO:0008006" key="4">
    <source>
        <dbReference type="Google" id="ProtNLM"/>
    </source>
</evidence>
<evidence type="ECO:0000313" key="3">
    <source>
        <dbReference type="Proteomes" id="UP000309138"/>
    </source>
</evidence>
<proteinExistence type="predicted"/>
<gene>
    <name evidence="2" type="ORF">FBR43_01275</name>
</gene>
<feature type="signal peptide" evidence="1">
    <location>
        <begin position="1"/>
        <end position="24"/>
    </location>
</feature>
<feature type="chain" id="PRO_5020372344" description="Porin" evidence="1">
    <location>
        <begin position="25"/>
        <end position="251"/>
    </location>
</feature>
<dbReference type="InterPro" id="IPR010239">
    <property type="entry name" value="CHP02001"/>
</dbReference>
<reference evidence="2 3" key="1">
    <citation type="submission" date="2019-04" db="EMBL/GenBank/DDBJ databases">
        <authorList>
            <person name="Yang Y."/>
            <person name="Wei D."/>
        </authorList>
    </citation>
    <scope>NUCLEOTIDE SEQUENCE [LARGE SCALE GENOMIC DNA]</scope>
    <source>
        <strain evidence="2 3">L-1-4w-11</strain>
    </source>
</reference>
<dbReference type="RefSeq" id="WP_136941425.1">
    <property type="nucleotide sequence ID" value="NZ_SWKR01000001.1"/>
</dbReference>
<dbReference type="EMBL" id="SWKR01000001">
    <property type="protein sequence ID" value="TKD53005.1"/>
    <property type="molecule type" value="Genomic_DNA"/>
</dbReference>
<dbReference type="AlphaFoldDB" id="A0A4U1L9A6"/>
<dbReference type="Pfam" id="PF09694">
    <property type="entry name" value="Gcw_chp"/>
    <property type="match status" value="1"/>
</dbReference>